<dbReference type="InterPro" id="IPR052750">
    <property type="entry name" value="GH18_Chitinase"/>
</dbReference>
<dbReference type="Pfam" id="PF00704">
    <property type="entry name" value="Glyco_hydro_18"/>
    <property type="match status" value="1"/>
</dbReference>
<dbReference type="Pfam" id="PF02839">
    <property type="entry name" value="CBM_5_12"/>
    <property type="match status" value="1"/>
</dbReference>
<dbReference type="SUPFAM" id="SSF51445">
    <property type="entry name" value="(Trans)glycosidases"/>
    <property type="match status" value="1"/>
</dbReference>
<feature type="domain" description="GH18" evidence="4">
    <location>
        <begin position="29"/>
        <end position="310"/>
    </location>
</feature>
<dbReference type="InterPro" id="IPR036573">
    <property type="entry name" value="CBM_sf_5/12"/>
</dbReference>
<dbReference type="SMART" id="SM00495">
    <property type="entry name" value="ChtBD3"/>
    <property type="match status" value="1"/>
</dbReference>
<dbReference type="GO" id="GO:0004553">
    <property type="term" value="F:hydrolase activity, hydrolyzing O-glycosyl compounds"/>
    <property type="evidence" value="ECO:0007669"/>
    <property type="project" value="InterPro"/>
</dbReference>
<evidence type="ECO:0000256" key="3">
    <source>
        <dbReference type="SAM" id="SignalP"/>
    </source>
</evidence>
<name>A0A8J3QYU1_9ACTN</name>
<dbReference type="CDD" id="cd12214">
    <property type="entry name" value="ChiA1_BD"/>
    <property type="match status" value="1"/>
</dbReference>
<protein>
    <submittedName>
        <fullName evidence="5">Sugar hydrolase</fullName>
    </submittedName>
</protein>
<dbReference type="CDD" id="cd06543">
    <property type="entry name" value="GH18_PF-ChiA-like"/>
    <property type="match status" value="1"/>
</dbReference>
<keyword evidence="6" id="KW-1185">Reference proteome</keyword>
<feature type="region of interest" description="Disordered" evidence="2">
    <location>
        <begin position="319"/>
        <end position="345"/>
    </location>
</feature>
<gene>
    <name evidence="5" type="ORF">Raf01_53230</name>
</gene>
<evidence type="ECO:0000256" key="2">
    <source>
        <dbReference type="SAM" id="MobiDB-lite"/>
    </source>
</evidence>
<sequence>MALWSAAVLAAGGGAFVFATNSASAATGFGLAPYVDLSANSSGMLDSAITQAHLKAYTAAFIIGSGCTPIWGDTLDINSSGANAKIAKAQSEGAQTIISFGGAGGVELAQSCTNTASLTSAYQSVINKYHVNHLDFDVEGAAIADSGSINRRFQAIKTLEANNSGLNVSVTIPVLQNGPDGNGTAFLQAAKNNGTRIDLVNIMTMDYGGAVSNMGAAAISAAQGTLSVARGIWSGFGYGSLGITPMIGQNDQAGEIFTIANAQSVVSFANSNGVGRLAFWSVGRDQPCPGGAGGGASPNCSSISQSTLQFTGIFNGAAVGNPTPTSTRTTAPSPTPTRTTTPTPTATGAYPAWVVNHAYKVGDRVSYAGHNYQCLQAHTSQADWTPTAAPSLWQFLS</sequence>
<evidence type="ECO:0000313" key="5">
    <source>
        <dbReference type="EMBL" id="GIH17151.1"/>
    </source>
</evidence>
<evidence type="ECO:0000256" key="1">
    <source>
        <dbReference type="ARBA" id="ARBA00022801"/>
    </source>
</evidence>
<dbReference type="Gene3D" id="2.10.10.20">
    <property type="entry name" value="Carbohydrate-binding module superfamily 5/12"/>
    <property type="match status" value="1"/>
</dbReference>
<dbReference type="Proteomes" id="UP000642748">
    <property type="component" value="Unassembled WGS sequence"/>
</dbReference>
<dbReference type="AlphaFoldDB" id="A0A8J3QYU1"/>
<dbReference type="PANTHER" id="PTHR42976:SF1">
    <property type="entry name" value="GH18 DOMAIN-CONTAINING PROTEIN-RELATED"/>
    <property type="match status" value="1"/>
</dbReference>
<organism evidence="5 6">
    <name type="scientific">Rugosimonospora africana</name>
    <dbReference type="NCBI Taxonomy" id="556532"/>
    <lineage>
        <taxon>Bacteria</taxon>
        <taxon>Bacillati</taxon>
        <taxon>Actinomycetota</taxon>
        <taxon>Actinomycetes</taxon>
        <taxon>Micromonosporales</taxon>
        <taxon>Micromonosporaceae</taxon>
        <taxon>Rugosimonospora</taxon>
    </lineage>
</organism>
<feature type="chain" id="PRO_5035284303" evidence="3">
    <location>
        <begin position="26"/>
        <end position="397"/>
    </location>
</feature>
<feature type="signal peptide" evidence="3">
    <location>
        <begin position="1"/>
        <end position="25"/>
    </location>
</feature>
<proteinExistence type="predicted"/>
<dbReference type="InterPro" id="IPR017853">
    <property type="entry name" value="GH"/>
</dbReference>
<keyword evidence="3" id="KW-0732">Signal</keyword>
<reference evidence="5" key="1">
    <citation type="submission" date="2021-01" db="EMBL/GenBank/DDBJ databases">
        <title>Whole genome shotgun sequence of Rugosimonospora africana NBRC 104875.</title>
        <authorList>
            <person name="Komaki H."/>
            <person name="Tamura T."/>
        </authorList>
    </citation>
    <scope>NUCLEOTIDE SEQUENCE</scope>
    <source>
        <strain evidence="5">NBRC 104875</strain>
    </source>
</reference>
<dbReference type="SUPFAM" id="SSF51055">
    <property type="entry name" value="Carbohydrate binding domain"/>
    <property type="match status" value="1"/>
</dbReference>
<dbReference type="PROSITE" id="PS51910">
    <property type="entry name" value="GH18_2"/>
    <property type="match status" value="1"/>
</dbReference>
<dbReference type="InterPro" id="IPR001223">
    <property type="entry name" value="Glyco_hydro18_cat"/>
</dbReference>
<comment type="caution">
    <text evidence="5">The sequence shown here is derived from an EMBL/GenBank/DDBJ whole genome shotgun (WGS) entry which is preliminary data.</text>
</comment>
<dbReference type="EMBL" id="BONZ01000050">
    <property type="protein sequence ID" value="GIH17151.1"/>
    <property type="molecule type" value="Genomic_DNA"/>
</dbReference>
<accession>A0A8J3QYU1</accession>
<keyword evidence="1 5" id="KW-0378">Hydrolase</keyword>
<dbReference type="GO" id="GO:0005576">
    <property type="term" value="C:extracellular region"/>
    <property type="evidence" value="ECO:0007669"/>
    <property type="project" value="InterPro"/>
</dbReference>
<dbReference type="InterPro" id="IPR003610">
    <property type="entry name" value="CBM5/12"/>
</dbReference>
<dbReference type="PANTHER" id="PTHR42976">
    <property type="entry name" value="BIFUNCTIONAL CHITINASE/LYSOZYME-RELATED"/>
    <property type="match status" value="1"/>
</dbReference>
<feature type="compositionally biased region" description="Low complexity" evidence="2">
    <location>
        <begin position="322"/>
        <end position="345"/>
    </location>
</feature>
<evidence type="ECO:0000259" key="4">
    <source>
        <dbReference type="PROSITE" id="PS51910"/>
    </source>
</evidence>
<dbReference type="GO" id="GO:0030246">
    <property type="term" value="F:carbohydrate binding"/>
    <property type="evidence" value="ECO:0007669"/>
    <property type="project" value="InterPro"/>
</dbReference>
<dbReference type="Gene3D" id="3.20.20.80">
    <property type="entry name" value="Glycosidases"/>
    <property type="match status" value="1"/>
</dbReference>
<dbReference type="GO" id="GO:0005975">
    <property type="term" value="P:carbohydrate metabolic process"/>
    <property type="evidence" value="ECO:0007669"/>
    <property type="project" value="InterPro"/>
</dbReference>
<evidence type="ECO:0000313" key="6">
    <source>
        <dbReference type="Proteomes" id="UP000642748"/>
    </source>
</evidence>